<keyword evidence="3" id="KW-1185">Reference proteome</keyword>
<evidence type="ECO:0000313" key="3">
    <source>
        <dbReference type="Proteomes" id="UP000199532"/>
    </source>
</evidence>
<protein>
    <submittedName>
        <fullName evidence="2">Uncharacterized conserved protein, DUF1800 family</fullName>
    </submittedName>
</protein>
<evidence type="ECO:0000313" key="2">
    <source>
        <dbReference type="EMBL" id="SEI82572.1"/>
    </source>
</evidence>
<dbReference type="STRING" id="408657.SAMN04487995_2381"/>
<dbReference type="OrthoDB" id="9772295at2"/>
<feature type="coiled-coil region" evidence="1">
    <location>
        <begin position="65"/>
        <end position="92"/>
    </location>
</feature>
<organism evidence="2 3">
    <name type="scientific">Dyadobacter koreensis</name>
    <dbReference type="NCBI Taxonomy" id="408657"/>
    <lineage>
        <taxon>Bacteria</taxon>
        <taxon>Pseudomonadati</taxon>
        <taxon>Bacteroidota</taxon>
        <taxon>Cytophagia</taxon>
        <taxon>Cytophagales</taxon>
        <taxon>Spirosomataceae</taxon>
        <taxon>Dyadobacter</taxon>
    </lineage>
</organism>
<accession>A0A1H6U3P4</accession>
<evidence type="ECO:0000256" key="1">
    <source>
        <dbReference type="SAM" id="Coils"/>
    </source>
</evidence>
<dbReference type="RefSeq" id="WP_090335515.1">
    <property type="nucleotide sequence ID" value="NZ_FNXY01000003.1"/>
</dbReference>
<dbReference type="EMBL" id="FNXY01000003">
    <property type="protein sequence ID" value="SEI82572.1"/>
    <property type="molecule type" value="Genomic_DNA"/>
</dbReference>
<reference evidence="2 3" key="1">
    <citation type="submission" date="2016-10" db="EMBL/GenBank/DDBJ databases">
        <authorList>
            <person name="de Groot N.N."/>
        </authorList>
    </citation>
    <scope>NUCLEOTIDE SEQUENCE [LARGE SCALE GENOMIC DNA]</scope>
    <source>
        <strain evidence="2 3">DSM 19938</strain>
    </source>
</reference>
<proteinExistence type="predicted"/>
<name>A0A1H6U3P4_9BACT</name>
<dbReference type="InterPro" id="IPR014917">
    <property type="entry name" value="DUF1800"/>
</dbReference>
<sequence length="468" mass="53468">MKDALINRDLLHLYRRARFGGIPEKEISVRRAIAGLFRESDSYMPIQLARAQPDISIMGDSAMPANIEEVKKDRMKRNREEIRELNAAWMAKMAAGENAFRERMALFWHGHFACRVQNSAFVESYLNTIRKNALGSFGDLLMAVSKEPAMLQFLNNQQNRKNKPNENFAREVMELFTLGRGHYSESDIKEGARAFTGWGFDSKGNFQFREKLHDDKEKSFLGKKGNFRGEDVIKILLEQRQTARFITAKLHKEFVSENLDEKRISSLADDFYKSGYDVSKLMHTIFSAGWFYENTSGNMLIKSPVELVIGIQRTLGGAEFIDKEPFLYIQKVLGQVLFYPPNVAGWPGGRNWVDSSGLLFRMQLPDLMAGVAVHKIKAKDSGDVNDQNVKRKGENARINVDWAKWANRFDKIQDEKLPVILSQLLLAVQPKPSVMALIIDKNKDISDRTNHIKRLTLAIMGLPEYQIS</sequence>
<dbReference type="Proteomes" id="UP000199532">
    <property type="component" value="Unassembled WGS sequence"/>
</dbReference>
<dbReference type="Pfam" id="PF08811">
    <property type="entry name" value="DUF1800"/>
    <property type="match status" value="1"/>
</dbReference>
<gene>
    <name evidence="2" type="ORF">SAMN04487995_2381</name>
</gene>
<keyword evidence="1" id="KW-0175">Coiled coil</keyword>
<dbReference type="AlphaFoldDB" id="A0A1H6U3P4"/>